<organism evidence="1 2">
    <name type="scientific">Streblomastix strix</name>
    <dbReference type="NCBI Taxonomy" id="222440"/>
    <lineage>
        <taxon>Eukaryota</taxon>
        <taxon>Metamonada</taxon>
        <taxon>Preaxostyla</taxon>
        <taxon>Oxymonadida</taxon>
        <taxon>Streblomastigidae</taxon>
        <taxon>Streblomastix</taxon>
    </lineage>
</organism>
<dbReference type="AlphaFoldDB" id="A0A5J4VYB9"/>
<reference evidence="1 2" key="1">
    <citation type="submission" date="2019-03" db="EMBL/GenBank/DDBJ databases">
        <title>Single cell metagenomics reveals metabolic interactions within the superorganism composed of flagellate Streblomastix strix and complex community of Bacteroidetes bacteria on its surface.</title>
        <authorList>
            <person name="Treitli S.C."/>
            <person name="Kolisko M."/>
            <person name="Husnik F."/>
            <person name="Keeling P."/>
            <person name="Hampl V."/>
        </authorList>
    </citation>
    <scope>NUCLEOTIDE SEQUENCE [LARGE SCALE GENOMIC DNA]</scope>
    <source>
        <strain evidence="1">ST1C</strain>
    </source>
</reference>
<evidence type="ECO:0000313" key="1">
    <source>
        <dbReference type="EMBL" id="KAA6387196.1"/>
    </source>
</evidence>
<sequence length="124" mass="14413">MACQQQRNIRNIISYIQNCEKQTDLIVAGLIGDVKVNYLNSDIKLQDELAVYKAERAAFFTKEGPYITFSFGAKLGQILQYGFGKKSLRTRKREILAMASLRVMEQFKLLYVLDKYIYVMYVHI</sequence>
<evidence type="ECO:0000313" key="2">
    <source>
        <dbReference type="Proteomes" id="UP000324800"/>
    </source>
</evidence>
<comment type="caution">
    <text evidence="1">The sequence shown here is derived from an EMBL/GenBank/DDBJ whole genome shotgun (WGS) entry which is preliminary data.</text>
</comment>
<dbReference type="Proteomes" id="UP000324800">
    <property type="component" value="Unassembled WGS sequence"/>
</dbReference>
<dbReference type="EMBL" id="SNRW01004476">
    <property type="protein sequence ID" value="KAA6387196.1"/>
    <property type="molecule type" value="Genomic_DNA"/>
</dbReference>
<proteinExistence type="predicted"/>
<accession>A0A5J4VYB9</accession>
<protein>
    <submittedName>
        <fullName evidence="1">Uncharacterized protein</fullName>
    </submittedName>
</protein>
<name>A0A5J4VYB9_9EUKA</name>
<gene>
    <name evidence="1" type="ORF">EZS28_017272</name>
</gene>